<keyword evidence="5 7" id="KW-0720">Serine protease</keyword>
<dbReference type="InterPro" id="IPR018114">
    <property type="entry name" value="TRYPSIN_HIS"/>
</dbReference>
<feature type="region of interest" description="Disordered" evidence="8">
    <location>
        <begin position="25"/>
        <end position="52"/>
    </location>
</feature>
<evidence type="ECO:0000256" key="3">
    <source>
        <dbReference type="ARBA" id="ARBA00022670"/>
    </source>
</evidence>
<dbReference type="PANTHER" id="PTHR24264:SF65">
    <property type="entry name" value="SRCR DOMAIN-CONTAINING PROTEIN"/>
    <property type="match status" value="1"/>
</dbReference>
<feature type="domain" description="Peptidase S1" evidence="10">
    <location>
        <begin position="406"/>
        <end position="638"/>
    </location>
</feature>
<keyword evidence="9" id="KW-0732">Signal</keyword>
<evidence type="ECO:0000256" key="4">
    <source>
        <dbReference type="ARBA" id="ARBA00022801"/>
    </source>
</evidence>
<dbReference type="InterPro" id="IPR043504">
    <property type="entry name" value="Peptidase_S1_PA_chymotrypsin"/>
</dbReference>
<dbReference type="InterPro" id="IPR009003">
    <property type="entry name" value="Peptidase_S1_PA"/>
</dbReference>
<dbReference type="SMART" id="SM00020">
    <property type="entry name" value="Tryp_SPc"/>
    <property type="match status" value="2"/>
</dbReference>
<comment type="subcellular location">
    <subcellularLocation>
        <location evidence="1">Secreted</location>
    </subcellularLocation>
</comment>
<dbReference type="SUPFAM" id="SSF50494">
    <property type="entry name" value="Trypsin-like serine proteases"/>
    <property type="match status" value="2"/>
</dbReference>
<evidence type="ECO:0000256" key="8">
    <source>
        <dbReference type="SAM" id="MobiDB-lite"/>
    </source>
</evidence>
<dbReference type="PROSITE" id="PS00135">
    <property type="entry name" value="TRYPSIN_SER"/>
    <property type="match status" value="2"/>
</dbReference>
<protein>
    <recommendedName>
        <fullName evidence="10">Peptidase S1 domain-containing protein</fullName>
    </recommendedName>
</protein>
<evidence type="ECO:0000256" key="7">
    <source>
        <dbReference type="RuleBase" id="RU363034"/>
    </source>
</evidence>
<organism evidence="11 12">
    <name type="scientific">Acyrthosiphon pisum</name>
    <name type="common">Pea aphid</name>
    <dbReference type="NCBI Taxonomy" id="7029"/>
    <lineage>
        <taxon>Eukaryota</taxon>
        <taxon>Metazoa</taxon>
        <taxon>Ecdysozoa</taxon>
        <taxon>Arthropoda</taxon>
        <taxon>Hexapoda</taxon>
        <taxon>Insecta</taxon>
        <taxon>Pterygota</taxon>
        <taxon>Neoptera</taxon>
        <taxon>Paraneoptera</taxon>
        <taxon>Hemiptera</taxon>
        <taxon>Sternorrhyncha</taxon>
        <taxon>Aphidomorpha</taxon>
        <taxon>Aphidoidea</taxon>
        <taxon>Aphididae</taxon>
        <taxon>Macrosiphini</taxon>
        <taxon>Acyrthosiphon</taxon>
    </lineage>
</organism>
<keyword evidence="2" id="KW-0964">Secreted</keyword>
<dbReference type="PRINTS" id="PR00722">
    <property type="entry name" value="CHYMOTRYPSIN"/>
</dbReference>
<dbReference type="KEGG" id="api:100161949"/>
<sequence>MRSQQLQKMVVHVCMLTSVVASTVGHGSATTPSSASTDNDDDGPSRPNRQGDKRIFFDDIFGSVSYEPEEKLPVSNCTCNCGVPNQEIRIVGGRPTGVHRYPWVAKLMYESHFHCGGSLINSDYVLTAAHCVRKLKKSRIRVIFGDHDQSTTTDGETITRMVSSIVRHRNFDVNSYNHDVALLRLRKAVPFTKSVRPICLPLATREPSGKVGTVVGWGRVSEGGNLADVVQEVQVPILSLAQCRASKYRPQRITANMICAGKGVEDSCQGDSGGPLLINSDVDDKLEIVGIVSWGVGCGRPGYPGVYTRVTKYLDWIQKNMRDTCACVRYLWPLRVTVMTPSRQGSFVAGVLLVIACATQQGHGVRNVFTDFGFRRPTPQIAVNSVIKNGQECDCSCGSPNVDTKIVGGDPSGVHEYPWMVRLSYFNQFYCGGTLINDRYVLTAAHCVKGFFWPLIKVTFGEHDYCNATRKPETRFVLRSIVGEFSYLNFQNDLALLRLNDRVPMSATIKPVCLPTDTNDTYSNGVGKVAGWGTLYENGSPSCHLRQVDVPIIDNKECAKTNYTGDLITENMICAGHEMGGKDSCQGDSGGPLMRLMENKRFEIIGIVSWGHGCARPGYPGVYTRVAKYLPWIKENSKEGCYCSQ</sequence>
<keyword evidence="6" id="KW-1015">Disulfide bond</keyword>
<dbReference type="PROSITE" id="PS00134">
    <property type="entry name" value="TRYPSIN_HIS"/>
    <property type="match status" value="2"/>
</dbReference>
<dbReference type="EnsemblMetazoa" id="XM_016808893.2">
    <property type="protein sequence ID" value="XP_016664382.1"/>
    <property type="gene ID" value="LOC100161949"/>
</dbReference>
<proteinExistence type="predicted"/>
<feature type="domain" description="Peptidase S1" evidence="10">
    <location>
        <begin position="90"/>
        <end position="322"/>
    </location>
</feature>
<dbReference type="Proteomes" id="UP000007819">
    <property type="component" value="Chromosome A2"/>
</dbReference>
<accession>A0A8R2D8H8</accession>
<dbReference type="GO" id="GO:0006508">
    <property type="term" value="P:proteolysis"/>
    <property type="evidence" value="ECO:0007669"/>
    <property type="project" value="UniProtKB-KW"/>
</dbReference>
<reference evidence="12" key="1">
    <citation type="submission" date="2010-06" db="EMBL/GenBank/DDBJ databases">
        <authorList>
            <person name="Jiang H."/>
            <person name="Abraham K."/>
            <person name="Ali S."/>
            <person name="Alsbrooks S.L."/>
            <person name="Anim B.N."/>
            <person name="Anosike U.S."/>
            <person name="Attaway T."/>
            <person name="Bandaranaike D.P."/>
            <person name="Battles P.K."/>
            <person name="Bell S.N."/>
            <person name="Bell A.V."/>
            <person name="Beltran B."/>
            <person name="Bickham C."/>
            <person name="Bustamante Y."/>
            <person name="Caleb T."/>
            <person name="Canada A."/>
            <person name="Cardenas V."/>
            <person name="Carter K."/>
            <person name="Chacko J."/>
            <person name="Chandrabose M.N."/>
            <person name="Chavez D."/>
            <person name="Chavez A."/>
            <person name="Chen L."/>
            <person name="Chu H.-S."/>
            <person name="Claassen K.J."/>
            <person name="Cockrell R."/>
            <person name="Collins M."/>
            <person name="Cooper J.A."/>
            <person name="Cree A."/>
            <person name="Curry S.M."/>
            <person name="Da Y."/>
            <person name="Dao M.D."/>
            <person name="Das B."/>
            <person name="Davila M.-L."/>
            <person name="Davy-Carroll L."/>
            <person name="Denson S."/>
            <person name="Dinh H."/>
            <person name="Ebong V.E."/>
            <person name="Edwards J.R."/>
            <person name="Egan A."/>
            <person name="El-Daye J."/>
            <person name="Escobedo L."/>
            <person name="Fernandez S."/>
            <person name="Fernando P.R."/>
            <person name="Flagg N."/>
            <person name="Forbes L.D."/>
            <person name="Fowler R.G."/>
            <person name="Fu Q."/>
            <person name="Gabisi R.A."/>
            <person name="Ganer J."/>
            <person name="Garbino Pronczuk A."/>
            <person name="Garcia R.M."/>
            <person name="Garner T."/>
            <person name="Garrett T.E."/>
            <person name="Gonzalez D.A."/>
            <person name="Hamid H."/>
            <person name="Hawkins E.S."/>
            <person name="Hirani K."/>
            <person name="Hogues M.E."/>
            <person name="Hollins B."/>
            <person name="Hsiao C.-H."/>
            <person name="Jabil R."/>
            <person name="James M.L."/>
            <person name="Jhangiani S.N."/>
            <person name="Johnson B."/>
            <person name="Johnson Q."/>
            <person name="Joshi V."/>
            <person name="Kalu J.B."/>
            <person name="Kam C."/>
            <person name="Kashfia A."/>
            <person name="Keebler J."/>
            <person name="Kisamo H."/>
            <person name="Kovar C.L."/>
            <person name="Lago L.A."/>
            <person name="Lai C.-Y."/>
            <person name="Laidlaw J."/>
            <person name="Lara F."/>
            <person name="Le T.-K."/>
            <person name="Lee S.L."/>
            <person name="Legall F.H."/>
            <person name="Lemon S.J."/>
            <person name="Lewis L.R."/>
            <person name="Li B."/>
            <person name="Liu Y."/>
            <person name="Liu Y.-S."/>
            <person name="Lopez J."/>
            <person name="Lozado R.J."/>
            <person name="Lu J."/>
            <person name="Madu R.C."/>
            <person name="Maheshwari M."/>
            <person name="Maheshwari R."/>
            <person name="Malloy K."/>
            <person name="Martinez E."/>
            <person name="Mathew T."/>
            <person name="Mercado I.C."/>
            <person name="Mercado C."/>
            <person name="Meyer B."/>
            <person name="Montgomery K."/>
            <person name="Morgan M.B."/>
            <person name="Munidasa M."/>
            <person name="Nazareth L.V."/>
            <person name="Nelson J."/>
            <person name="Ng B.M."/>
            <person name="Nguyen N.B."/>
            <person name="Nguyen P.Q."/>
            <person name="Nguyen T."/>
            <person name="Obregon M."/>
            <person name="Okwuonu G.O."/>
            <person name="Onwere C.G."/>
            <person name="Orozco G."/>
            <person name="Parra A."/>
            <person name="Patel S."/>
            <person name="Patil S."/>
            <person name="Perez A."/>
            <person name="Perez Y."/>
            <person name="Pham C."/>
            <person name="Primus E.L."/>
            <person name="Pu L.-L."/>
            <person name="Puazo M."/>
            <person name="Qin X."/>
            <person name="Quiroz J.B."/>
            <person name="Reese J."/>
            <person name="Richards S."/>
            <person name="Rives C.M."/>
            <person name="Robberts R."/>
            <person name="Ruiz S.J."/>
            <person name="Ruiz M.J."/>
            <person name="Santibanez J."/>
            <person name="Schneider B.W."/>
            <person name="Sisson I."/>
            <person name="Smith M."/>
            <person name="Sodergren E."/>
            <person name="Song X.-Z."/>
            <person name="Song B.B."/>
            <person name="Summersgill H."/>
            <person name="Thelus R."/>
            <person name="Thornton R.D."/>
            <person name="Trejos Z.Y."/>
            <person name="Usmani K."/>
            <person name="Vattathil S."/>
            <person name="Villasana D."/>
            <person name="Walker D.L."/>
            <person name="Wang S."/>
            <person name="Wang K."/>
            <person name="White C.S."/>
            <person name="Williams A.C."/>
            <person name="Williamson J."/>
            <person name="Wilson K."/>
            <person name="Woghiren I.O."/>
            <person name="Woodworth J.R."/>
            <person name="Worley K.C."/>
            <person name="Wright R.A."/>
            <person name="Wu W."/>
            <person name="Young L."/>
            <person name="Zhang L."/>
            <person name="Zhang J."/>
            <person name="Zhu Y."/>
            <person name="Muzny D.M."/>
            <person name="Weinstock G."/>
            <person name="Gibbs R.A."/>
        </authorList>
    </citation>
    <scope>NUCLEOTIDE SEQUENCE [LARGE SCALE GENOMIC DNA]</scope>
    <source>
        <strain evidence="12">LSR1</strain>
    </source>
</reference>
<dbReference type="CDD" id="cd00190">
    <property type="entry name" value="Tryp_SPc"/>
    <property type="match status" value="2"/>
</dbReference>
<keyword evidence="12" id="KW-1185">Reference proteome</keyword>
<dbReference type="InterPro" id="IPR001314">
    <property type="entry name" value="Peptidase_S1A"/>
</dbReference>
<name>A0A8R2D8H8_ACYPI</name>
<evidence type="ECO:0000313" key="12">
    <source>
        <dbReference type="Proteomes" id="UP000007819"/>
    </source>
</evidence>
<dbReference type="PROSITE" id="PS50240">
    <property type="entry name" value="TRYPSIN_DOM"/>
    <property type="match status" value="2"/>
</dbReference>
<dbReference type="GO" id="GO:0004252">
    <property type="term" value="F:serine-type endopeptidase activity"/>
    <property type="evidence" value="ECO:0007669"/>
    <property type="project" value="InterPro"/>
</dbReference>
<feature type="signal peptide" evidence="9">
    <location>
        <begin position="1"/>
        <end position="21"/>
    </location>
</feature>
<dbReference type="InterPro" id="IPR050127">
    <property type="entry name" value="Serine_Proteases_S1"/>
</dbReference>
<dbReference type="OrthoDB" id="546450at2759"/>
<evidence type="ECO:0000256" key="9">
    <source>
        <dbReference type="SAM" id="SignalP"/>
    </source>
</evidence>
<dbReference type="AlphaFoldDB" id="A0A8R2D8H8"/>
<dbReference type="Pfam" id="PF00089">
    <property type="entry name" value="Trypsin"/>
    <property type="match status" value="2"/>
</dbReference>
<dbReference type="RefSeq" id="XP_016664382.1">
    <property type="nucleotide sequence ID" value="XM_016808893.2"/>
</dbReference>
<evidence type="ECO:0000313" key="11">
    <source>
        <dbReference type="EnsemblMetazoa" id="XP_016664382.1"/>
    </source>
</evidence>
<dbReference type="GeneID" id="100161949"/>
<dbReference type="GO" id="GO:0005615">
    <property type="term" value="C:extracellular space"/>
    <property type="evidence" value="ECO:0007669"/>
    <property type="project" value="TreeGrafter"/>
</dbReference>
<evidence type="ECO:0000256" key="6">
    <source>
        <dbReference type="ARBA" id="ARBA00023157"/>
    </source>
</evidence>
<evidence type="ECO:0000256" key="1">
    <source>
        <dbReference type="ARBA" id="ARBA00004613"/>
    </source>
</evidence>
<feature type="compositionally biased region" description="Polar residues" evidence="8">
    <location>
        <begin position="28"/>
        <end position="37"/>
    </location>
</feature>
<dbReference type="InterPro" id="IPR033116">
    <property type="entry name" value="TRYPSIN_SER"/>
</dbReference>
<dbReference type="InterPro" id="IPR001254">
    <property type="entry name" value="Trypsin_dom"/>
</dbReference>
<reference evidence="11" key="2">
    <citation type="submission" date="2022-06" db="UniProtKB">
        <authorList>
            <consortium name="EnsemblMetazoa"/>
        </authorList>
    </citation>
    <scope>IDENTIFICATION</scope>
</reference>
<evidence type="ECO:0000259" key="10">
    <source>
        <dbReference type="PROSITE" id="PS50240"/>
    </source>
</evidence>
<keyword evidence="3 7" id="KW-0645">Protease</keyword>
<dbReference type="PANTHER" id="PTHR24264">
    <property type="entry name" value="TRYPSIN-RELATED"/>
    <property type="match status" value="1"/>
</dbReference>
<keyword evidence="4 7" id="KW-0378">Hydrolase</keyword>
<dbReference type="Gene3D" id="2.40.10.10">
    <property type="entry name" value="Trypsin-like serine proteases"/>
    <property type="match status" value="2"/>
</dbReference>
<evidence type="ECO:0000256" key="2">
    <source>
        <dbReference type="ARBA" id="ARBA00022525"/>
    </source>
</evidence>
<dbReference type="FunFam" id="2.40.10.10:FF:000006">
    <property type="entry name" value="Serine proteinase stubble"/>
    <property type="match status" value="2"/>
</dbReference>
<feature type="chain" id="PRO_5035787087" description="Peptidase S1 domain-containing protein" evidence="9">
    <location>
        <begin position="22"/>
        <end position="645"/>
    </location>
</feature>
<evidence type="ECO:0000256" key="5">
    <source>
        <dbReference type="ARBA" id="ARBA00022825"/>
    </source>
</evidence>